<feature type="signal peptide" evidence="4">
    <location>
        <begin position="1"/>
        <end position="38"/>
    </location>
</feature>
<dbReference type="Pfam" id="PF12796">
    <property type="entry name" value="Ank_2"/>
    <property type="match status" value="1"/>
</dbReference>
<keyword evidence="4" id="KW-0732">Signal</keyword>
<feature type="repeat" description="ANK" evidence="3">
    <location>
        <begin position="72"/>
        <end position="104"/>
    </location>
</feature>
<dbReference type="AlphaFoldDB" id="A0AAP4TVG0"/>
<evidence type="ECO:0000256" key="2">
    <source>
        <dbReference type="ARBA" id="ARBA00023043"/>
    </source>
</evidence>
<dbReference type="EMBL" id="JAUORK010000002">
    <property type="protein sequence ID" value="MDO6670894.1"/>
    <property type="molecule type" value="Genomic_DNA"/>
</dbReference>
<dbReference type="SMART" id="SM00248">
    <property type="entry name" value="ANK"/>
    <property type="match status" value="3"/>
</dbReference>
<reference evidence="5" key="1">
    <citation type="submission" date="2023-07" db="EMBL/GenBank/DDBJ databases">
        <title>Genome content predicts the carbon catabolic preferences of heterotrophic bacteria.</title>
        <authorList>
            <person name="Gralka M."/>
        </authorList>
    </citation>
    <scope>NUCLEOTIDE SEQUENCE</scope>
    <source>
        <strain evidence="5">C2R13</strain>
    </source>
</reference>
<evidence type="ECO:0000256" key="3">
    <source>
        <dbReference type="PROSITE-ProRule" id="PRU00023"/>
    </source>
</evidence>
<keyword evidence="2 3" id="KW-0040">ANK repeat</keyword>
<evidence type="ECO:0000256" key="1">
    <source>
        <dbReference type="ARBA" id="ARBA00022737"/>
    </source>
</evidence>
<keyword evidence="1" id="KW-0677">Repeat</keyword>
<protein>
    <submittedName>
        <fullName evidence="5">Ankyrin repeat domain-containing protein</fullName>
    </submittedName>
</protein>
<dbReference type="InterPro" id="IPR002110">
    <property type="entry name" value="Ankyrin_rpt"/>
</dbReference>
<feature type="chain" id="PRO_5042880886" evidence="4">
    <location>
        <begin position="39"/>
        <end position="196"/>
    </location>
</feature>
<evidence type="ECO:0000256" key="4">
    <source>
        <dbReference type="SAM" id="SignalP"/>
    </source>
</evidence>
<dbReference type="InterPro" id="IPR050889">
    <property type="entry name" value="Dendritic_Spine_Reg/Scaffold"/>
</dbReference>
<dbReference type="Proteomes" id="UP001170481">
    <property type="component" value="Unassembled WGS sequence"/>
</dbReference>
<feature type="repeat" description="ANK" evidence="3">
    <location>
        <begin position="139"/>
        <end position="171"/>
    </location>
</feature>
<dbReference type="InterPro" id="IPR036770">
    <property type="entry name" value="Ankyrin_rpt-contain_sf"/>
</dbReference>
<dbReference type="PROSITE" id="PS50088">
    <property type="entry name" value="ANK_REPEAT"/>
    <property type="match status" value="2"/>
</dbReference>
<dbReference type="PANTHER" id="PTHR24166:SF48">
    <property type="entry name" value="PROTEIN VAPYRIN"/>
    <property type="match status" value="1"/>
</dbReference>
<evidence type="ECO:0000313" key="6">
    <source>
        <dbReference type="Proteomes" id="UP001170481"/>
    </source>
</evidence>
<organism evidence="5 6">
    <name type="scientific">Cobetia amphilecti</name>
    <dbReference type="NCBI Taxonomy" id="1055104"/>
    <lineage>
        <taxon>Bacteria</taxon>
        <taxon>Pseudomonadati</taxon>
        <taxon>Pseudomonadota</taxon>
        <taxon>Gammaproteobacteria</taxon>
        <taxon>Oceanospirillales</taxon>
        <taxon>Halomonadaceae</taxon>
        <taxon>Cobetia</taxon>
    </lineage>
</organism>
<evidence type="ECO:0000313" key="5">
    <source>
        <dbReference type="EMBL" id="MDO6670894.1"/>
    </source>
</evidence>
<proteinExistence type="predicted"/>
<sequence length="196" mass="21020">MHTMRATDPIGQQHDLGRRWLAVLASLLMMVMAGQAVAAGDIDIFDAARDGDNAAIREYVQQGGELSVTNSRSYTPFILAAYYGHTDTLALLKSAGADACALDEKGSNAFMGVAFRGFDETARWLIANTDCDVNHRNYSGQTALMMASLFGNEDIIKLLLQAGADPSIQDARGNTAQSLAAAQGLSRIVTLVKFNM</sequence>
<gene>
    <name evidence="5" type="ORF">Q4535_02065</name>
</gene>
<comment type="caution">
    <text evidence="5">The sequence shown here is derived from an EMBL/GenBank/DDBJ whole genome shotgun (WGS) entry which is preliminary data.</text>
</comment>
<dbReference type="PANTHER" id="PTHR24166">
    <property type="entry name" value="ROLLING PEBBLES, ISOFORM B"/>
    <property type="match status" value="1"/>
</dbReference>
<dbReference type="Gene3D" id="1.25.40.20">
    <property type="entry name" value="Ankyrin repeat-containing domain"/>
    <property type="match status" value="2"/>
</dbReference>
<accession>A0AAP4TVG0</accession>
<name>A0AAP4TVG0_9GAMM</name>
<dbReference type="PROSITE" id="PS50297">
    <property type="entry name" value="ANK_REP_REGION"/>
    <property type="match status" value="1"/>
</dbReference>
<dbReference type="RefSeq" id="WP_303592758.1">
    <property type="nucleotide sequence ID" value="NZ_JAUORK010000002.1"/>
</dbReference>
<dbReference type="SUPFAM" id="SSF48403">
    <property type="entry name" value="Ankyrin repeat"/>
    <property type="match status" value="1"/>
</dbReference>